<protein>
    <submittedName>
        <fullName evidence="1">Uncharacterized protein</fullName>
    </submittedName>
</protein>
<reference evidence="1 2" key="1">
    <citation type="journal article" date="2019" name="Genome Biol. Evol.">
        <title>Genomic Plasticity Mediated by Transposable Elements in the Plant Pathogenic Fungus Colletotrichum higginsianum.</title>
        <authorList>
            <person name="Tsushima A."/>
            <person name="Gan P."/>
            <person name="Kumakura N."/>
            <person name="Narusaka M."/>
            <person name="Takano Y."/>
            <person name="Narusaka Y."/>
            <person name="Shirasu K."/>
        </authorList>
    </citation>
    <scope>NUCLEOTIDE SEQUENCE [LARGE SCALE GENOMIC DNA]</scope>
    <source>
        <strain evidence="1 2">MAFF305635-RFP</strain>
    </source>
</reference>
<organism evidence="1 2">
    <name type="scientific">Colletotrichum higginsianum</name>
    <dbReference type="NCBI Taxonomy" id="80884"/>
    <lineage>
        <taxon>Eukaryota</taxon>
        <taxon>Fungi</taxon>
        <taxon>Dikarya</taxon>
        <taxon>Ascomycota</taxon>
        <taxon>Pezizomycotina</taxon>
        <taxon>Sordariomycetes</taxon>
        <taxon>Hypocreomycetidae</taxon>
        <taxon>Glomerellales</taxon>
        <taxon>Glomerellaceae</taxon>
        <taxon>Colletotrichum</taxon>
        <taxon>Colletotrichum destructivum species complex</taxon>
    </lineage>
</organism>
<proteinExistence type="predicted"/>
<sequence length="394" mass="43677">MFAGWCFHGNRAMPWCSRAKVIHGSIFGDEDMSSSDSSVNIASTTLTRVDGHVTMIGSMYRSTIQNLSFPNLHTVGGSFALERTYGLTYLDVTNLHTVGSIHIIAPGLSTLKHTALRRVGPSYDAQKIARTFGPQNGILIGTTSLESVDSIFNNNIKVESASLFASGRIKRVVVGFNESAKLLIHGAEDADAGQLEVVLGGESTTSIHIGEMEMQYALTNMSHLHLPFDQLGWLYLEAEKYMTWVSNPPQAAQWSNFSLTISRTEVNFTSEYMPDEKGGWVRSWYWPQKDIFSVDISSGNLTTAFFESFFEYQNATVNTTSQPKVLHEFRLTPDNVATLDCEPFRNLVEQGIIGSFECYSRLKDSSAYSWRETSVLSSTWSAVAIAAIVYFTAL</sequence>
<evidence type="ECO:0000313" key="1">
    <source>
        <dbReference type="EMBL" id="TIC92538.1"/>
    </source>
</evidence>
<dbReference type="AlphaFoldDB" id="A0A4T0VJT5"/>
<comment type="caution">
    <text evidence="1">The sequence shown here is derived from an EMBL/GenBank/DDBJ whole genome shotgun (WGS) entry which is preliminary data.</text>
</comment>
<dbReference type="EMBL" id="MWPZ01000008">
    <property type="protein sequence ID" value="TIC92538.1"/>
    <property type="molecule type" value="Genomic_DNA"/>
</dbReference>
<name>A0A4T0VJT5_9PEZI</name>
<accession>A0A4T0VJT5</accession>
<dbReference type="OrthoDB" id="536881at2759"/>
<dbReference type="SUPFAM" id="SSF52058">
    <property type="entry name" value="L domain-like"/>
    <property type="match status" value="1"/>
</dbReference>
<dbReference type="Proteomes" id="UP000305883">
    <property type="component" value="Unassembled WGS sequence"/>
</dbReference>
<gene>
    <name evidence="1" type="ORF">CH35J_010345</name>
</gene>
<evidence type="ECO:0000313" key="2">
    <source>
        <dbReference type="Proteomes" id="UP000305883"/>
    </source>
</evidence>